<keyword evidence="3 6" id="KW-0812">Transmembrane</keyword>
<comment type="caution">
    <text evidence="8">The sequence shown here is derived from an EMBL/GenBank/DDBJ whole genome shotgun (WGS) entry which is preliminary data.</text>
</comment>
<name>A0A9J6QZX3_9FIRM</name>
<feature type="transmembrane region" description="Helical" evidence="6">
    <location>
        <begin position="35"/>
        <end position="55"/>
    </location>
</feature>
<evidence type="ECO:0000256" key="2">
    <source>
        <dbReference type="ARBA" id="ARBA00022475"/>
    </source>
</evidence>
<feature type="transmembrane region" description="Helical" evidence="6">
    <location>
        <begin position="173"/>
        <end position="190"/>
    </location>
</feature>
<evidence type="ECO:0000256" key="4">
    <source>
        <dbReference type="ARBA" id="ARBA00022989"/>
    </source>
</evidence>
<gene>
    <name evidence="8" type="ORF">OBO34_22335</name>
</gene>
<reference evidence="8" key="1">
    <citation type="submission" date="2022-09" db="EMBL/GenBank/DDBJ databases">
        <title>Culturomic study of gut microbiota in children with autism spectrum disorder.</title>
        <authorList>
            <person name="Efimov B.A."/>
            <person name="Chaplin A.V."/>
            <person name="Sokolova S.R."/>
            <person name="Pikina A.P."/>
            <person name="Korzhanova M."/>
            <person name="Belova V."/>
            <person name="Korostin D."/>
        </authorList>
    </citation>
    <scope>NUCLEOTIDE SEQUENCE</scope>
    <source>
        <strain evidence="8">ASD5510</strain>
    </source>
</reference>
<feature type="domain" description="Type II secretion system protein GspF" evidence="7">
    <location>
        <begin position="213"/>
        <end position="347"/>
    </location>
</feature>
<evidence type="ECO:0000313" key="8">
    <source>
        <dbReference type="EMBL" id="MCU7381057.1"/>
    </source>
</evidence>
<dbReference type="RefSeq" id="WP_253019763.1">
    <property type="nucleotide sequence ID" value="NZ_JAOSHN010000025.1"/>
</dbReference>
<dbReference type="Pfam" id="PF00482">
    <property type="entry name" value="T2SSF"/>
    <property type="match status" value="1"/>
</dbReference>
<keyword evidence="4 6" id="KW-1133">Transmembrane helix</keyword>
<dbReference type="AlphaFoldDB" id="A0A9J6QZX3"/>
<evidence type="ECO:0000256" key="1">
    <source>
        <dbReference type="ARBA" id="ARBA00004651"/>
    </source>
</evidence>
<comment type="subcellular location">
    <subcellularLocation>
        <location evidence="1">Cell membrane</location>
        <topology evidence="1">Multi-pass membrane protein</topology>
    </subcellularLocation>
</comment>
<dbReference type="PANTHER" id="PTHR35007:SF2">
    <property type="entry name" value="PILUS ASSEMBLE PROTEIN"/>
    <property type="match status" value="1"/>
</dbReference>
<evidence type="ECO:0000256" key="3">
    <source>
        <dbReference type="ARBA" id="ARBA00022692"/>
    </source>
</evidence>
<evidence type="ECO:0000259" key="7">
    <source>
        <dbReference type="Pfam" id="PF00482"/>
    </source>
</evidence>
<feature type="transmembrane region" description="Helical" evidence="6">
    <location>
        <begin position="329"/>
        <end position="350"/>
    </location>
</feature>
<accession>A0A9J6QZX3</accession>
<keyword evidence="9" id="KW-1185">Reference proteome</keyword>
<evidence type="ECO:0000256" key="6">
    <source>
        <dbReference type="SAM" id="Phobius"/>
    </source>
</evidence>
<dbReference type="Proteomes" id="UP001065549">
    <property type="component" value="Unassembled WGS sequence"/>
</dbReference>
<proteinExistence type="predicted"/>
<keyword evidence="5 6" id="KW-0472">Membrane</keyword>
<evidence type="ECO:0000256" key="5">
    <source>
        <dbReference type="ARBA" id="ARBA00023136"/>
    </source>
</evidence>
<dbReference type="PANTHER" id="PTHR35007">
    <property type="entry name" value="INTEGRAL MEMBRANE PROTEIN-RELATED"/>
    <property type="match status" value="1"/>
</dbReference>
<dbReference type="EMBL" id="JAOSHN010000025">
    <property type="protein sequence ID" value="MCU7381057.1"/>
    <property type="molecule type" value="Genomic_DNA"/>
</dbReference>
<keyword evidence="2" id="KW-1003">Cell membrane</keyword>
<protein>
    <submittedName>
        <fullName evidence="8">Type II secretion system F family protein</fullName>
    </submittedName>
</protein>
<organism evidence="8 9">
    <name type="scientific">Hominibacterium faecale</name>
    <dbReference type="NCBI Taxonomy" id="2839743"/>
    <lineage>
        <taxon>Bacteria</taxon>
        <taxon>Bacillati</taxon>
        <taxon>Bacillota</taxon>
        <taxon>Clostridia</taxon>
        <taxon>Peptostreptococcales</taxon>
        <taxon>Anaerovoracaceae</taxon>
        <taxon>Hominibacterium</taxon>
    </lineage>
</organism>
<evidence type="ECO:0000313" key="9">
    <source>
        <dbReference type="Proteomes" id="UP001065549"/>
    </source>
</evidence>
<sequence>MKVYQEFEKRLEERYRKLYGGKACAAKIEKARRNLLIKCAAFVMLICAAAAYDLLLGAEPAGNLKLGSGGQILEIQRPDPKTGSVSFSTEVVIQGPDGKETKEYYITIDPIGKKEEQQPADSLEKTEAEKNEQQMRQVIAQLNADTASERVRLPDHLETGERLIWKQVQDTSLPLYFIMALAAAALIYKMRFYEIEKEEKQAAESIVRELPEFINKLVLLLNAGVVLNTAFLKAVDDRMKRGRAPDYFYTQLERVCRSVQEVNGSLHQELRRFAKRSGVKELMRISNIISDNVSKGADLAEKLKKENDLLWFSRKQQSEEKGRLAETKLTLPLVILLSVLILITIAPALMGM</sequence>
<dbReference type="GO" id="GO:0005886">
    <property type="term" value="C:plasma membrane"/>
    <property type="evidence" value="ECO:0007669"/>
    <property type="project" value="UniProtKB-SubCell"/>
</dbReference>
<dbReference type="InterPro" id="IPR018076">
    <property type="entry name" value="T2SS_GspF_dom"/>
</dbReference>